<evidence type="ECO:0000313" key="21">
    <source>
        <dbReference type="Proteomes" id="UP000549394"/>
    </source>
</evidence>
<sequence>MGLENMRIPDDAITASSYNSSATIPQHVRKTLRGGDPQAWCPKGETKPDSNEWLQVDLRGLYSITYVETLGRMKDGSSQFFSPLLRLAYKREEEGPWIFYKNKTGGTHIRGNRNAYEYHVLKINPVIIARKLRFYPTVAEGSKKTCLRIELYGCNWTQNIVWYSAPQGHRRNKHHLAYTDHIYDGTVTETYLSGGLGLLTDDHYPKGQNLRHKEANEWLGWRMKSREIPVEITFKFETVRNFTNVEFFASNDFQRSVKMFSVAKIFFSIGGLYYTKKPIIYQNAQDEDITFARKIPIQLYNSIGRYVKFQLFFEDKWILLGEVKFSSFEAAGTFKPEKPPLTAEPIIPRFTRSTQKTAVKDNEPNRIRNEFNYEFSSISPSTHLPGSAEFKQEYVGIVSGIVVAKIFIVLLLVIVIYYRRRRKKYSRQPSPVSSTKPLAPPTDLMNGMNKLPYNTLATSDVESEKEHCLYSEPEIVFMQRQHLPYFNISAKPPPSPPPFPKHFNICERNRQLVELERDNLKFLEKLGGGQFGEVHLCEVINKDCLNTEFHTEEEKFLVAVKTLNEHADETARKDFQRELAVMARLKDPNVVQVVGVITKEEPMCVATEYMIHGDMNQFLRQRVLDTAGTIARKGKKQLSYGCLIYMSTQVASGMKYLESLSLVHRDLACRNCLVGRHYSVKISDFGMSRNLYSGDYYRIEGKAVLPIRWMAWESILLGKFSSKSDVWSMGVTLWEMLTFAKEQPFTNMTDEEVIENCGHFYRGDGQEQYLPQPSLCPREIYDLMRECWNKDEVNRPSFSEIHMFLHRKNMGYRPREDEYPL</sequence>
<dbReference type="FunFam" id="3.30.200.20:FF:000180">
    <property type="entry name" value="serine/threonine-protein kinase STY46-like"/>
    <property type="match status" value="1"/>
</dbReference>
<dbReference type="InterPro" id="IPR000421">
    <property type="entry name" value="FA58C"/>
</dbReference>
<evidence type="ECO:0000256" key="13">
    <source>
        <dbReference type="ARBA" id="ARBA00023157"/>
    </source>
</evidence>
<comment type="caution">
    <text evidence="20">The sequence shown here is derived from an EMBL/GenBank/DDBJ whole genome shotgun (WGS) entry which is preliminary data.</text>
</comment>
<evidence type="ECO:0000256" key="14">
    <source>
        <dbReference type="ARBA" id="ARBA00023170"/>
    </source>
</evidence>
<dbReference type="Pfam" id="PF00754">
    <property type="entry name" value="F5_F8_type_C"/>
    <property type="match status" value="1"/>
</dbReference>
<gene>
    <name evidence="20" type="ORF">DGYR_LOCUS7713</name>
</gene>
<keyword evidence="8" id="KW-0418">Kinase</keyword>
<evidence type="ECO:0000256" key="4">
    <source>
        <dbReference type="ARBA" id="ARBA00022679"/>
    </source>
</evidence>
<reference evidence="20 21" key="1">
    <citation type="submission" date="2020-08" db="EMBL/GenBank/DDBJ databases">
        <authorList>
            <person name="Hejnol A."/>
        </authorList>
    </citation>
    <scope>NUCLEOTIDE SEQUENCE [LARGE SCALE GENOMIC DNA]</scope>
</reference>
<keyword evidence="12" id="KW-0829">Tyrosine-protein kinase</keyword>
<evidence type="ECO:0000256" key="6">
    <source>
        <dbReference type="ARBA" id="ARBA00022729"/>
    </source>
</evidence>
<dbReference type="EMBL" id="CAJFCJ010000010">
    <property type="protein sequence ID" value="CAD5119475.1"/>
    <property type="molecule type" value="Genomic_DNA"/>
</dbReference>
<dbReference type="SMART" id="SM00219">
    <property type="entry name" value="TyrKc"/>
    <property type="match status" value="1"/>
</dbReference>
<dbReference type="Pfam" id="PF07714">
    <property type="entry name" value="PK_Tyr_Ser-Thr"/>
    <property type="match status" value="1"/>
</dbReference>
<keyword evidence="3" id="KW-1003">Cell membrane</keyword>
<dbReference type="InterPro" id="IPR020635">
    <property type="entry name" value="Tyr_kinase_cat_dom"/>
</dbReference>
<evidence type="ECO:0000256" key="3">
    <source>
        <dbReference type="ARBA" id="ARBA00022475"/>
    </source>
</evidence>
<evidence type="ECO:0000256" key="11">
    <source>
        <dbReference type="ARBA" id="ARBA00023136"/>
    </source>
</evidence>
<keyword evidence="21" id="KW-1185">Reference proteome</keyword>
<comment type="subcellular location">
    <subcellularLocation>
        <location evidence="1">Cell membrane</location>
        <topology evidence="1">Single-pass type I membrane protein</topology>
    </subcellularLocation>
</comment>
<keyword evidence="10 17" id="KW-1133">Transmembrane helix</keyword>
<evidence type="ECO:0000256" key="7">
    <source>
        <dbReference type="ARBA" id="ARBA00022741"/>
    </source>
</evidence>
<evidence type="ECO:0000256" key="17">
    <source>
        <dbReference type="SAM" id="Phobius"/>
    </source>
</evidence>
<dbReference type="OrthoDB" id="6071166at2759"/>
<dbReference type="SMART" id="SM00231">
    <property type="entry name" value="FA58C"/>
    <property type="match status" value="1"/>
</dbReference>
<keyword evidence="11 17" id="KW-0472">Membrane</keyword>
<dbReference type="InterPro" id="IPR002011">
    <property type="entry name" value="Tyr_kinase_rcpt_2_CS"/>
</dbReference>
<keyword evidence="6" id="KW-0732">Signal</keyword>
<evidence type="ECO:0000256" key="9">
    <source>
        <dbReference type="ARBA" id="ARBA00022840"/>
    </source>
</evidence>
<feature type="transmembrane region" description="Helical" evidence="17">
    <location>
        <begin position="394"/>
        <end position="418"/>
    </location>
</feature>
<dbReference type="Pfam" id="PF21114">
    <property type="entry name" value="DDR1-2_DS-like"/>
    <property type="match status" value="1"/>
</dbReference>
<dbReference type="CDD" id="cd00057">
    <property type="entry name" value="FA58C"/>
    <property type="match status" value="1"/>
</dbReference>
<evidence type="ECO:0000256" key="15">
    <source>
        <dbReference type="ARBA" id="ARBA00023180"/>
    </source>
</evidence>
<evidence type="ECO:0000256" key="1">
    <source>
        <dbReference type="ARBA" id="ARBA00004251"/>
    </source>
</evidence>
<dbReference type="SUPFAM" id="SSF56112">
    <property type="entry name" value="Protein kinase-like (PK-like)"/>
    <property type="match status" value="1"/>
</dbReference>
<dbReference type="SUPFAM" id="SSF49785">
    <property type="entry name" value="Galactose-binding domain-like"/>
    <property type="match status" value="1"/>
</dbReference>
<dbReference type="GO" id="GO:0051897">
    <property type="term" value="P:positive regulation of phosphatidylinositol 3-kinase/protein kinase B signal transduction"/>
    <property type="evidence" value="ECO:0007669"/>
    <property type="project" value="TreeGrafter"/>
</dbReference>
<dbReference type="GO" id="GO:0038062">
    <property type="term" value="F:protein tyrosine kinase collagen receptor activity"/>
    <property type="evidence" value="ECO:0007669"/>
    <property type="project" value="TreeGrafter"/>
</dbReference>
<dbReference type="GO" id="GO:0005886">
    <property type="term" value="C:plasma membrane"/>
    <property type="evidence" value="ECO:0007669"/>
    <property type="project" value="UniProtKB-SubCell"/>
</dbReference>
<protein>
    <recommendedName>
        <fullName evidence="2">receptor protein-tyrosine kinase</fullName>
        <ecNumber evidence="2">2.7.10.1</ecNumber>
    </recommendedName>
</protein>
<dbReference type="GO" id="GO:0043235">
    <property type="term" value="C:receptor complex"/>
    <property type="evidence" value="ECO:0007669"/>
    <property type="project" value="TreeGrafter"/>
</dbReference>
<dbReference type="GO" id="GO:0005524">
    <property type="term" value="F:ATP binding"/>
    <property type="evidence" value="ECO:0007669"/>
    <property type="project" value="UniProtKB-KW"/>
</dbReference>
<dbReference type="InterPro" id="IPR048525">
    <property type="entry name" value="DDR1-2_DS-like"/>
</dbReference>
<dbReference type="Gene3D" id="3.30.200.20">
    <property type="entry name" value="Phosphorylase Kinase, domain 1"/>
    <property type="match status" value="1"/>
</dbReference>
<dbReference type="CDD" id="cd05051">
    <property type="entry name" value="PTKc_DDR"/>
    <property type="match status" value="1"/>
</dbReference>
<dbReference type="Gene3D" id="1.10.510.10">
    <property type="entry name" value="Transferase(Phosphotransferase) domain 1"/>
    <property type="match status" value="1"/>
</dbReference>
<organism evidence="20 21">
    <name type="scientific">Dimorphilus gyrociliatus</name>
    <dbReference type="NCBI Taxonomy" id="2664684"/>
    <lineage>
        <taxon>Eukaryota</taxon>
        <taxon>Metazoa</taxon>
        <taxon>Spiralia</taxon>
        <taxon>Lophotrochozoa</taxon>
        <taxon>Annelida</taxon>
        <taxon>Polychaeta</taxon>
        <taxon>Polychaeta incertae sedis</taxon>
        <taxon>Dinophilidae</taxon>
        <taxon>Dimorphilus</taxon>
    </lineage>
</organism>
<dbReference type="Gene3D" id="2.60.120.1190">
    <property type="match status" value="1"/>
</dbReference>
<dbReference type="PROSITE" id="PS00239">
    <property type="entry name" value="RECEPTOR_TYR_KIN_II"/>
    <property type="match status" value="1"/>
</dbReference>
<evidence type="ECO:0000256" key="16">
    <source>
        <dbReference type="ARBA" id="ARBA00051243"/>
    </source>
</evidence>
<evidence type="ECO:0000313" key="20">
    <source>
        <dbReference type="EMBL" id="CAD5119475.1"/>
    </source>
</evidence>
<evidence type="ECO:0000259" key="19">
    <source>
        <dbReference type="PROSITE" id="PS50022"/>
    </source>
</evidence>
<dbReference type="GO" id="GO:0005518">
    <property type="term" value="F:collagen binding"/>
    <property type="evidence" value="ECO:0007669"/>
    <property type="project" value="TreeGrafter"/>
</dbReference>
<feature type="domain" description="F5/8 type C" evidence="19">
    <location>
        <begin position="1"/>
        <end position="154"/>
    </location>
</feature>
<accession>A0A7I8VVK0</accession>
<keyword evidence="14" id="KW-0675">Receptor</keyword>
<feature type="domain" description="Protein kinase" evidence="18">
    <location>
        <begin position="520"/>
        <end position="805"/>
    </location>
</feature>
<dbReference type="Gene3D" id="2.60.120.260">
    <property type="entry name" value="Galactose-binding domain-like"/>
    <property type="match status" value="1"/>
</dbReference>
<dbReference type="PROSITE" id="PS50022">
    <property type="entry name" value="FA58C_3"/>
    <property type="match status" value="1"/>
</dbReference>
<dbReference type="GO" id="GO:0010976">
    <property type="term" value="P:positive regulation of neuron projection development"/>
    <property type="evidence" value="ECO:0007669"/>
    <property type="project" value="TreeGrafter"/>
</dbReference>
<evidence type="ECO:0000256" key="10">
    <source>
        <dbReference type="ARBA" id="ARBA00022989"/>
    </source>
</evidence>
<dbReference type="PROSITE" id="PS50011">
    <property type="entry name" value="PROTEIN_KINASE_DOM"/>
    <property type="match status" value="1"/>
</dbReference>
<evidence type="ECO:0000256" key="5">
    <source>
        <dbReference type="ARBA" id="ARBA00022692"/>
    </source>
</evidence>
<dbReference type="AlphaFoldDB" id="A0A7I8VVK0"/>
<keyword evidence="5 17" id="KW-0812">Transmembrane</keyword>
<dbReference type="PROSITE" id="PS00109">
    <property type="entry name" value="PROTEIN_KINASE_TYR"/>
    <property type="match status" value="1"/>
</dbReference>
<evidence type="ECO:0000256" key="2">
    <source>
        <dbReference type="ARBA" id="ARBA00011902"/>
    </source>
</evidence>
<keyword evidence="15" id="KW-0325">Glycoprotein</keyword>
<dbReference type="InterPro" id="IPR001245">
    <property type="entry name" value="Ser-Thr/Tyr_kinase_cat_dom"/>
</dbReference>
<dbReference type="InterPro" id="IPR050122">
    <property type="entry name" value="RTK"/>
</dbReference>
<dbReference type="InterPro" id="IPR011009">
    <property type="entry name" value="Kinase-like_dom_sf"/>
</dbReference>
<name>A0A7I8VVK0_9ANNE</name>
<keyword evidence="7" id="KW-0547">Nucleotide-binding</keyword>
<dbReference type="EC" id="2.7.10.1" evidence="2"/>
<dbReference type="InterPro" id="IPR008979">
    <property type="entry name" value="Galactose-bd-like_sf"/>
</dbReference>
<dbReference type="PANTHER" id="PTHR24416">
    <property type="entry name" value="TYROSINE-PROTEIN KINASE RECEPTOR"/>
    <property type="match status" value="1"/>
</dbReference>
<keyword evidence="9" id="KW-0067">ATP-binding</keyword>
<dbReference type="InterPro" id="IPR008266">
    <property type="entry name" value="Tyr_kinase_AS"/>
</dbReference>
<dbReference type="FunFam" id="1.10.510.10:FF:000053">
    <property type="entry name" value="Epithelial discoidin domain-containing receptor 1"/>
    <property type="match status" value="1"/>
</dbReference>
<keyword evidence="13" id="KW-1015">Disulfide bond</keyword>
<evidence type="ECO:0000259" key="18">
    <source>
        <dbReference type="PROSITE" id="PS50011"/>
    </source>
</evidence>
<evidence type="ECO:0000256" key="12">
    <source>
        <dbReference type="ARBA" id="ARBA00023137"/>
    </source>
</evidence>
<dbReference type="Proteomes" id="UP000549394">
    <property type="component" value="Unassembled WGS sequence"/>
</dbReference>
<proteinExistence type="predicted"/>
<dbReference type="PRINTS" id="PR00109">
    <property type="entry name" value="TYRKINASE"/>
</dbReference>
<keyword evidence="4" id="KW-0808">Transferase</keyword>
<evidence type="ECO:0000256" key="8">
    <source>
        <dbReference type="ARBA" id="ARBA00022777"/>
    </source>
</evidence>
<comment type="catalytic activity">
    <reaction evidence="16">
        <text>L-tyrosyl-[protein] + ATP = O-phospho-L-tyrosyl-[protein] + ADP + H(+)</text>
        <dbReference type="Rhea" id="RHEA:10596"/>
        <dbReference type="Rhea" id="RHEA-COMP:10136"/>
        <dbReference type="Rhea" id="RHEA-COMP:20101"/>
        <dbReference type="ChEBI" id="CHEBI:15378"/>
        <dbReference type="ChEBI" id="CHEBI:30616"/>
        <dbReference type="ChEBI" id="CHEBI:46858"/>
        <dbReference type="ChEBI" id="CHEBI:61978"/>
        <dbReference type="ChEBI" id="CHEBI:456216"/>
        <dbReference type="EC" id="2.7.10.1"/>
    </reaction>
</comment>
<dbReference type="InterPro" id="IPR000719">
    <property type="entry name" value="Prot_kinase_dom"/>
</dbReference>
<dbReference type="PANTHER" id="PTHR24416:SF580">
    <property type="entry name" value="DISCOIDIN DOMAIN RECEPTOR, ISOFORM F"/>
    <property type="match status" value="1"/>
</dbReference>
<dbReference type="PROSITE" id="PS01286">
    <property type="entry name" value="FA58C_2"/>
    <property type="match status" value="1"/>
</dbReference>